<accession>A0A5B7K8I4</accession>
<sequence length="71" mass="7442">MTGDGAGGGTARPSAWTAERVIEGKARPGTWLKGQRAGLSHKLLLRDRAKAVVAGAGDGDRSRENRTIVMV</sequence>
<reference evidence="1 2" key="1">
    <citation type="submission" date="2019-05" db="EMBL/GenBank/DDBJ databases">
        <title>Another draft genome of Portunus trituberculatus and its Hox gene families provides insights of decapod evolution.</title>
        <authorList>
            <person name="Jeong J.-H."/>
            <person name="Song I."/>
            <person name="Kim S."/>
            <person name="Choi T."/>
            <person name="Kim D."/>
            <person name="Ryu S."/>
            <person name="Kim W."/>
        </authorList>
    </citation>
    <scope>NUCLEOTIDE SEQUENCE [LARGE SCALE GENOMIC DNA]</scope>
    <source>
        <tissue evidence="1">Muscle</tissue>
    </source>
</reference>
<dbReference type="AlphaFoldDB" id="A0A5B7K8I4"/>
<comment type="caution">
    <text evidence="1">The sequence shown here is derived from an EMBL/GenBank/DDBJ whole genome shotgun (WGS) entry which is preliminary data.</text>
</comment>
<proteinExistence type="predicted"/>
<dbReference type="Proteomes" id="UP000324222">
    <property type="component" value="Unassembled WGS sequence"/>
</dbReference>
<keyword evidence="2" id="KW-1185">Reference proteome</keyword>
<gene>
    <name evidence="1" type="ORF">E2C01_101036</name>
</gene>
<name>A0A5B7K8I4_PORTR</name>
<evidence type="ECO:0000313" key="1">
    <source>
        <dbReference type="EMBL" id="MPD05301.1"/>
    </source>
</evidence>
<protein>
    <submittedName>
        <fullName evidence="1">Uncharacterized protein</fullName>
    </submittedName>
</protein>
<evidence type="ECO:0000313" key="2">
    <source>
        <dbReference type="Proteomes" id="UP000324222"/>
    </source>
</evidence>
<dbReference type="EMBL" id="VSRR010145362">
    <property type="protein sequence ID" value="MPD05301.1"/>
    <property type="molecule type" value="Genomic_DNA"/>
</dbReference>
<organism evidence="1 2">
    <name type="scientific">Portunus trituberculatus</name>
    <name type="common">Swimming crab</name>
    <name type="synonym">Neptunus trituberculatus</name>
    <dbReference type="NCBI Taxonomy" id="210409"/>
    <lineage>
        <taxon>Eukaryota</taxon>
        <taxon>Metazoa</taxon>
        <taxon>Ecdysozoa</taxon>
        <taxon>Arthropoda</taxon>
        <taxon>Crustacea</taxon>
        <taxon>Multicrustacea</taxon>
        <taxon>Malacostraca</taxon>
        <taxon>Eumalacostraca</taxon>
        <taxon>Eucarida</taxon>
        <taxon>Decapoda</taxon>
        <taxon>Pleocyemata</taxon>
        <taxon>Brachyura</taxon>
        <taxon>Eubrachyura</taxon>
        <taxon>Portunoidea</taxon>
        <taxon>Portunidae</taxon>
        <taxon>Portuninae</taxon>
        <taxon>Portunus</taxon>
    </lineage>
</organism>